<evidence type="ECO:0000256" key="3">
    <source>
        <dbReference type="SAM" id="Phobius"/>
    </source>
</evidence>
<accession>A0A921JPM1</accession>
<dbReference type="Gene3D" id="3.30.70.1880">
    <property type="entry name" value="Protein of unknown function DUF881"/>
    <property type="match status" value="1"/>
</dbReference>
<dbReference type="Pfam" id="PF05949">
    <property type="entry name" value="DUF881"/>
    <property type="match status" value="1"/>
</dbReference>
<keyword evidence="3" id="KW-1133">Transmembrane helix</keyword>
<comment type="similarity">
    <text evidence="1">Belongs to the UPF0749 family.</text>
</comment>
<evidence type="ECO:0000313" key="4">
    <source>
        <dbReference type="EMBL" id="HJE50704.1"/>
    </source>
</evidence>
<dbReference type="EMBL" id="DYZF01000043">
    <property type="protein sequence ID" value="HJE50704.1"/>
    <property type="molecule type" value="Genomic_DNA"/>
</dbReference>
<evidence type="ECO:0000256" key="2">
    <source>
        <dbReference type="SAM" id="Coils"/>
    </source>
</evidence>
<keyword evidence="3" id="KW-0812">Transmembrane</keyword>
<protein>
    <submittedName>
        <fullName evidence="4">DUF881 domain-containing protein</fullName>
    </submittedName>
</protein>
<evidence type="ECO:0000313" key="5">
    <source>
        <dbReference type="Proteomes" id="UP000712713"/>
    </source>
</evidence>
<keyword evidence="3" id="KW-0472">Membrane</keyword>
<dbReference type="GO" id="GO:0005886">
    <property type="term" value="C:plasma membrane"/>
    <property type="evidence" value="ECO:0007669"/>
    <property type="project" value="TreeGrafter"/>
</dbReference>
<reference evidence="4" key="1">
    <citation type="journal article" date="2021" name="PeerJ">
        <title>Extensive microbial diversity within the chicken gut microbiome revealed by metagenomics and culture.</title>
        <authorList>
            <person name="Gilroy R."/>
            <person name="Ravi A."/>
            <person name="Getino M."/>
            <person name="Pursley I."/>
            <person name="Horton D.L."/>
            <person name="Alikhan N.F."/>
            <person name="Baker D."/>
            <person name="Gharbi K."/>
            <person name="Hall N."/>
            <person name="Watson M."/>
            <person name="Adriaenssens E.M."/>
            <person name="Foster-Nyarko E."/>
            <person name="Jarju S."/>
            <person name="Secka A."/>
            <person name="Antonio M."/>
            <person name="Oren A."/>
            <person name="Chaudhuri R.R."/>
            <person name="La Ragione R."/>
            <person name="Hildebrand F."/>
            <person name="Pallen M.J."/>
        </authorList>
    </citation>
    <scope>NUCLEOTIDE SEQUENCE</scope>
    <source>
        <strain evidence="4">ChiGjej3B3-7470</strain>
    </source>
</reference>
<sequence>MPDVPRRAHSEPERRGLLKAFFRPSRGQFAIGIALFLTAFIVVITLKSQAAQPEFANVRQADLIQLLDNVTSETRRLETEVRELEQARTDLQSGADRQEAAREDAARRLDQARIIAGTVPVTGPGIQIRIDDPQGKVTPELLLDAVEELRDAGAEVIELNDSVRLVMDSWFGSAADGTILVGSQTISAPYLIEVIGDPATLEAGARFRGGLVSQIEGDRVGGQATITQSEALAIDSVVTVEESEFAKPR</sequence>
<dbReference type="PANTHER" id="PTHR37313:SF2">
    <property type="entry name" value="UPF0749 PROTEIN YLXX"/>
    <property type="match status" value="1"/>
</dbReference>
<name>A0A921JPM1_9ACTN</name>
<dbReference type="InterPro" id="IPR010273">
    <property type="entry name" value="DUF881"/>
</dbReference>
<reference evidence="4" key="2">
    <citation type="submission" date="2021-09" db="EMBL/GenBank/DDBJ databases">
        <authorList>
            <person name="Gilroy R."/>
        </authorList>
    </citation>
    <scope>NUCLEOTIDE SEQUENCE</scope>
    <source>
        <strain evidence="4">ChiGjej3B3-7470</strain>
    </source>
</reference>
<feature type="transmembrane region" description="Helical" evidence="3">
    <location>
        <begin position="29"/>
        <end position="46"/>
    </location>
</feature>
<proteinExistence type="inferred from homology"/>
<evidence type="ECO:0000256" key="1">
    <source>
        <dbReference type="ARBA" id="ARBA00009108"/>
    </source>
</evidence>
<keyword evidence="2" id="KW-0175">Coiled coil</keyword>
<dbReference type="PANTHER" id="PTHR37313">
    <property type="entry name" value="UPF0749 PROTEIN RV1825"/>
    <property type="match status" value="1"/>
</dbReference>
<dbReference type="AlphaFoldDB" id="A0A921JPM1"/>
<gene>
    <name evidence="4" type="ORF">K8V15_01765</name>
</gene>
<comment type="caution">
    <text evidence="4">The sequence shown here is derived from an EMBL/GenBank/DDBJ whole genome shotgun (WGS) entry which is preliminary data.</text>
</comment>
<dbReference type="Proteomes" id="UP000712713">
    <property type="component" value="Unassembled WGS sequence"/>
</dbReference>
<feature type="coiled-coil region" evidence="2">
    <location>
        <begin position="67"/>
        <end position="115"/>
    </location>
</feature>
<organism evidence="4 5">
    <name type="scientific">Tessaracoccus flavescens</name>
    <dbReference type="NCBI Taxonomy" id="399497"/>
    <lineage>
        <taxon>Bacteria</taxon>
        <taxon>Bacillati</taxon>
        <taxon>Actinomycetota</taxon>
        <taxon>Actinomycetes</taxon>
        <taxon>Propionibacteriales</taxon>
        <taxon>Propionibacteriaceae</taxon>
        <taxon>Tessaracoccus</taxon>
    </lineage>
</organism>